<dbReference type="InterPro" id="IPR038070">
    <property type="entry name" value="Rv2632c-like_sf"/>
</dbReference>
<name>A0A4Q5N0D5_9MICO</name>
<gene>
    <name evidence="2" type="ORF">EUA98_08005</name>
</gene>
<sequence>MVHTWNVKIFLADAGADEVRFAEETTTAHAVLSTSSGTSLEGFGRARRNPSDPSIPEIGEELAAARALRDLADRLLKATSDDIAQIEHHKVHVHG</sequence>
<evidence type="ECO:0000256" key="1">
    <source>
        <dbReference type="SAM" id="MobiDB-lite"/>
    </source>
</evidence>
<proteinExistence type="predicted"/>
<comment type="caution">
    <text evidence="2">The sequence shown here is derived from an EMBL/GenBank/DDBJ whole genome shotgun (WGS) entry which is preliminary data.</text>
</comment>
<protein>
    <submittedName>
        <fullName evidence="2">DUF1876 domain-containing protein</fullName>
    </submittedName>
</protein>
<accession>A0A4Q5N0D5</accession>
<dbReference type="AlphaFoldDB" id="A0A4Q5N0D5"/>
<dbReference type="InterPro" id="IPR015057">
    <property type="entry name" value="Rv2632c-like"/>
</dbReference>
<dbReference type="SUPFAM" id="SSF143212">
    <property type="entry name" value="Rv2632c-like"/>
    <property type="match status" value="1"/>
</dbReference>
<dbReference type="EMBL" id="SDWW01000015">
    <property type="protein sequence ID" value="RYV51518.1"/>
    <property type="molecule type" value="Genomic_DNA"/>
</dbReference>
<evidence type="ECO:0000313" key="3">
    <source>
        <dbReference type="Proteomes" id="UP000293764"/>
    </source>
</evidence>
<feature type="region of interest" description="Disordered" evidence="1">
    <location>
        <begin position="32"/>
        <end position="57"/>
    </location>
</feature>
<evidence type="ECO:0000313" key="2">
    <source>
        <dbReference type="EMBL" id="RYV51518.1"/>
    </source>
</evidence>
<reference evidence="2 3" key="1">
    <citation type="submission" date="2019-01" db="EMBL/GenBank/DDBJ databases">
        <title>Novel species of Cellulomonas.</title>
        <authorList>
            <person name="Liu Q."/>
            <person name="Xin Y.-H."/>
        </authorList>
    </citation>
    <scope>NUCLEOTIDE SEQUENCE [LARGE SCALE GENOMIC DNA]</scope>
    <source>
        <strain evidence="2 3">HLT2-17</strain>
    </source>
</reference>
<organism evidence="2 3">
    <name type="scientific">Pengzhenrongella frigida</name>
    <dbReference type="NCBI Taxonomy" id="1259133"/>
    <lineage>
        <taxon>Bacteria</taxon>
        <taxon>Bacillati</taxon>
        <taxon>Actinomycetota</taxon>
        <taxon>Actinomycetes</taxon>
        <taxon>Micrococcales</taxon>
        <taxon>Pengzhenrongella</taxon>
    </lineage>
</organism>
<dbReference type="Proteomes" id="UP000293764">
    <property type="component" value="Unassembled WGS sequence"/>
</dbReference>
<dbReference type="Gene3D" id="3.30.160.240">
    <property type="entry name" value="Rv1738"/>
    <property type="match status" value="1"/>
</dbReference>
<dbReference type="Pfam" id="PF08962">
    <property type="entry name" value="Rv2632c-like"/>
    <property type="match status" value="1"/>
</dbReference>
<dbReference type="OrthoDB" id="4828144at2"/>
<keyword evidence="3" id="KW-1185">Reference proteome</keyword>
<dbReference type="RefSeq" id="WP_130102153.1">
    <property type="nucleotide sequence ID" value="NZ_SDWW01000015.1"/>
</dbReference>